<dbReference type="PANTHER" id="PTHR42852">
    <property type="entry name" value="THIOL:DISULFIDE INTERCHANGE PROTEIN DSBE"/>
    <property type="match status" value="1"/>
</dbReference>
<dbReference type="Pfam" id="PF14289">
    <property type="entry name" value="DUF4369"/>
    <property type="match status" value="1"/>
</dbReference>
<comment type="caution">
    <text evidence="6">The sequence shown here is derived from an EMBL/GenBank/DDBJ whole genome shotgun (WGS) entry which is preliminary data.</text>
</comment>
<dbReference type="InterPro" id="IPR013740">
    <property type="entry name" value="Redoxin"/>
</dbReference>
<keyword evidence="4" id="KW-0676">Redox-active center</keyword>
<name>A0A1V6LRW9_9FLAO</name>
<dbReference type="CDD" id="cd02966">
    <property type="entry name" value="TlpA_like_family"/>
    <property type="match status" value="1"/>
</dbReference>
<evidence type="ECO:0000313" key="6">
    <source>
        <dbReference type="EMBL" id="OQD42716.1"/>
    </source>
</evidence>
<dbReference type="PROSITE" id="PS00194">
    <property type="entry name" value="THIOREDOXIN_1"/>
    <property type="match status" value="1"/>
</dbReference>
<evidence type="ECO:0000256" key="3">
    <source>
        <dbReference type="ARBA" id="ARBA00023157"/>
    </source>
</evidence>
<dbReference type="GO" id="GO:0030313">
    <property type="term" value="C:cell envelope"/>
    <property type="evidence" value="ECO:0007669"/>
    <property type="project" value="UniProtKB-SubCell"/>
</dbReference>
<evidence type="ECO:0000256" key="1">
    <source>
        <dbReference type="ARBA" id="ARBA00004196"/>
    </source>
</evidence>
<dbReference type="InterPro" id="IPR025380">
    <property type="entry name" value="DUF4369"/>
</dbReference>
<sequence length="390" mass="45748">MRVGLVIVINLIFNIIFVGCSQKENREFQLYGKFKGTNTEQLIFIYQDTLGISVFDTIPINNGKFYSKGFINGAIYARIEGNKKSQRMSDPNVLLFFIEPGKNYISLSEDKFKNAKIIGSATQKEHEYLENQLEYLHLEIDSIKSKWNELLEKKINNPDKIESIDESIVYLSIEWENRQKRMMNVRLNYLRNNPQSYLNPYWLKFYSKKLPIDTLEQYYKNFKPEIKSSLFGKQFEKKIELARGAAVNSKALSFKLRDVYGNEISLENFKDEFVLLDFWASWCAPCLENHPDLIRLYKKYNCKGFQIIGVSIDENKKAWKEAIKREGVDIWHHVNSWDNQIPISELYNIKPIPALILIDEKGVIEGRYLAANNFKKGFSELERDLDMFLD</sequence>
<dbReference type="EMBL" id="MTBC01000005">
    <property type="protein sequence ID" value="OQD42716.1"/>
    <property type="molecule type" value="Genomic_DNA"/>
</dbReference>
<keyword evidence="3" id="KW-1015">Disulfide bond</keyword>
<dbReference type="InterPro" id="IPR050553">
    <property type="entry name" value="Thioredoxin_ResA/DsbE_sf"/>
</dbReference>
<keyword evidence="7" id="KW-1185">Reference proteome</keyword>
<keyword evidence="2" id="KW-0201">Cytochrome c-type biogenesis</keyword>
<feature type="domain" description="Thioredoxin" evidence="5">
    <location>
        <begin position="245"/>
        <end position="390"/>
    </location>
</feature>
<dbReference type="InterPro" id="IPR036249">
    <property type="entry name" value="Thioredoxin-like_sf"/>
</dbReference>
<dbReference type="InterPro" id="IPR017937">
    <property type="entry name" value="Thioredoxin_CS"/>
</dbReference>
<dbReference type="RefSeq" id="WP_080319038.1">
    <property type="nucleotide sequence ID" value="NZ_MTBC01000005.1"/>
</dbReference>
<dbReference type="OrthoDB" id="710833at2"/>
<reference evidence="6 7" key="1">
    <citation type="submission" date="2016-12" db="EMBL/GenBank/DDBJ databases">
        <authorList>
            <person name="Song W.-J."/>
            <person name="Kurnit D.M."/>
        </authorList>
    </citation>
    <scope>NUCLEOTIDE SEQUENCE [LARGE SCALE GENOMIC DNA]</scope>
    <source>
        <strain evidence="6 7">HSG9</strain>
    </source>
</reference>
<dbReference type="GO" id="GO:0017004">
    <property type="term" value="P:cytochrome complex assembly"/>
    <property type="evidence" value="ECO:0007669"/>
    <property type="project" value="UniProtKB-KW"/>
</dbReference>
<proteinExistence type="predicted"/>
<dbReference type="PANTHER" id="PTHR42852:SF6">
    <property type="entry name" value="THIOL:DISULFIDE INTERCHANGE PROTEIN DSBE"/>
    <property type="match status" value="1"/>
</dbReference>
<evidence type="ECO:0000256" key="2">
    <source>
        <dbReference type="ARBA" id="ARBA00022748"/>
    </source>
</evidence>
<dbReference type="GO" id="GO:0016491">
    <property type="term" value="F:oxidoreductase activity"/>
    <property type="evidence" value="ECO:0007669"/>
    <property type="project" value="InterPro"/>
</dbReference>
<comment type="subcellular location">
    <subcellularLocation>
        <location evidence="1">Cell envelope</location>
    </subcellularLocation>
</comment>
<dbReference type="InterPro" id="IPR013766">
    <property type="entry name" value="Thioredoxin_domain"/>
</dbReference>
<dbReference type="PROSITE" id="PS51257">
    <property type="entry name" value="PROKAR_LIPOPROTEIN"/>
    <property type="match status" value="1"/>
</dbReference>
<evidence type="ECO:0000259" key="5">
    <source>
        <dbReference type="PROSITE" id="PS51352"/>
    </source>
</evidence>
<dbReference type="Gene3D" id="3.40.30.10">
    <property type="entry name" value="Glutaredoxin"/>
    <property type="match status" value="1"/>
</dbReference>
<dbReference type="PROSITE" id="PS51352">
    <property type="entry name" value="THIOREDOXIN_2"/>
    <property type="match status" value="1"/>
</dbReference>
<evidence type="ECO:0000256" key="4">
    <source>
        <dbReference type="ARBA" id="ARBA00023284"/>
    </source>
</evidence>
<organism evidence="6 7">
    <name type="scientific">Croceivirga radicis</name>
    <dbReference type="NCBI Taxonomy" id="1929488"/>
    <lineage>
        <taxon>Bacteria</taxon>
        <taxon>Pseudomonadati</taxon>
        <taxon>Bacteroidota</taxon>
        <taxon>Flavobacteriia</taxon>
        <taxon>Flavobacteriales</taxon>
        <taxon>Flavobacteriaceae</taxon>
        <taxon>Croceivirga</taxon>
    </lineage>
</organism>
<protein>
    <recommendedName>
        <fullName evidence="5">Thioredoxin domain-containing protein</fullName>
    </recommendedName>
</protein>
<dbReference type="AlphaFoldDB" id="A0A1V6LRW9"/>
<dbReference type="SUPFAM" id="SSF52833">
    <property type="entry name" value="Thioredoxin-like"/>
    <property type="match status" value="1"/>
</dbReference>
<gene>
    <name evidence="6" type="ORF">BUL40_09350</name>
</gene>
<dbReference type="Proteomes" id="UP000191680">
    <property type="component" value="Unassembled WGS sequence"/>
</dbReference>
<dbReference type="Pfam" id="PF08534">
    <property type="entry name" value="Redoxin"/>
    <property type="match status" value="1"/>
</dbReference>
<accession>A0A1V6LRW9</accession>
<evidence type="ECO:0000313" key="7">
    <source>
        <dbReference type="Proteomes" id="UP000191680"/>
    </source>
</evidence>